<name>A0ABU0ZHF6_9ACTN</name>
<dbReference type="InterPro" id="IPR014710">
    <property type="entry name" value="RmlC-like_jellyroll"/>
</dbReference>
<organism evidence="3 4">
    <name type="scientific">Phytohabitans maris</name>
    <dbReference type="NCBI Taxonomy" id="3071409"/>
    <lineage>
        <taxon>Bacteria</taxon>
        <taxon>Bacillati</taxon>
        <taxon>Actinomycetota</taxon>
        <taxon>Actinomycetes</taxon>
        <taxon>Micromonosporales</taxon>
        <taxon>Micromonosporaceae</taxon>
    </lineage>
</organism>
<comment type="caution">
    <text evidence="3">The sequence shown here is derived from an EMBL/GenBank/DDBJ whole genome shotgun (WGS) entry which is preliminary data.</text>
</comment>
<accession>A0ABU0ZHF6</accession>
<dbReference type="RefSeq" id="WP_308713765.1">
    <property type="nucleotide sequence ID" value="NZ_JAVHUY010000016.1"/>
</dbReference>
<keyword evidence="4" id="KW-1185">Reference proteome</keyword>
<evidence type="ECO:0000313" key="3">
    <source>
        <dbReference type="EMBL" id="MDQ7906493.1"/>
    </source>
</evidence>
<dbReference type="EMBL" id="JAVHUY010000016">
    <property type="protein sequence ID" value="MDQ7906493.1"/>
    <property type="molecule type" value="Genomic_DNA"/>
</dbReference>
<reference evidence="3 4" key="1">
    <citation type="submission" date="2023-08" db="EMBL/GenBank/DDBJ databases">
        <title>Phytohabitans sansha sp. nov., isolated from marine sediment.</title>
        <authorList>
            <person name="Zhao Y."/>
            <person name="Yi K."/>
        </authorList>
    </citation>
    <scope>NUCLEOTIDE SEQUENCE [LARGE SCALE GENOMIC DNA]</scope>
    <source>
        <strain evidence="3 4">ZYX-F-186</strain>
    </source>
</reference>
<feature type="region of interest" description="Disordered" evidence="1">
    <location>
        <begin position="1"/>
        <end position="21"/>
    </location>
</feature>
<dbReference type="InterPro" id="IPR039935">
    <property type="entry name" value="YML079W-like"/>
</dbReference>
<dbReference type="CDD" id="cd06121">
    <property type="entry name" value="cupin_YML079wp"/>
    <property type="match status" value="1"/>
</dbReference>
<proteinExistence type="predicted"/>
<feature type="domain" description="DUF985" evidence="2">
    <location>
        <begin position="10"/>
        <end position="157"/>
    </location>
</feature>
<dbReference type="Gene3D" id="2.60.120.10">
    <property type="entry name" value="Jelly Rolls"/>
    <property type="match status" value="1"/>
</dbReference>
<protein>
    <submittedName>
        <fullName evidence="3">Cupin domain-containing protein</fullName>
    </submittedName>
</protein>
<evidence type="ECO:0000259" key="2">
    <source>
        <dbReference type="Pfam" id="PF06172"/>
    </source>
</evidence>
<dbReference type="SUPFAM" id="SSF51182">
    <property type="entry name" value="RmlC-like cupins"/>
    <property type="match status" value="1"/>
</dbReference>
<gene>
    <name evidence="3" type="ORF">RB614_18425</name>
</gene>
<evidence type="ECO:0000256" key="1">
    <source>
        <dbReference type="SAM" id="MobiDB-lite"/>
    </source>
</evidence>
<dbReference type="PANTHER" id="PTHR33387">
    <property type="entry name" value="RMLC-LIKE JELLY ROLL FOLD PROTEIN"/>
    <property type="match status" value="1"/>
</dbReference>
<dbReference type="PANTHER" id="PTHR33387:SF3">
    <property type="entry name" value="DUF985 DOMAIN-CONTAINING PROTEIN"/>
    <property type="match status" value="1"/>
</dbReference>
<evidence type="ECO:0000313" key="4">
    <source>
        <dbReference type="Proteomes" id="UP001230908"/>
    </source>
</evidence>
<sequence>MTTSPRPPLAEQLDLAPHPEGGWFRETWRSDHAFEPEGYGGPRRAATAIYFLLHPGEESRWHVVRSDELWLWHAGGPLALRMRGLAASRSLREPEVTAAGSIQDQETAILGNDIAAGQRPQVLVPGGVWQAAAPAGDQPVLVSCVVAPGFDFADFRMD</sequence>
<dbReference type="InterPro" id="IPR011051">
    <property type="entry name" value="RmlC_Cupin_sf"/>
</dbReference>
<dbReference type="InterPro" id="IPR009327">
    <property type="entry name" value="Cupin_DUF985"/>
</dbReference>
<dbReference type="Pfam" id="PF06172">
    <property type="entry name" value="Cupin_5"/>
    <property type="match status" value="1"/>
</dbReference>
<dbReference type="Proteomes" id="UP001230908">
    <property type="component" value="Unassembled WGS sequence"/>
</dbReference>